<accession>A0ABW5TDY4</accession>
<evidence type="ECO:0000256" key="1">
    <source>
        <dbReference type="SAM" id="SignalP"/>
    </source>
</evidence>
<keyword evidence="1" id="KW-0732">Signal</keyword>
<sequence>MKTTCLKTLAFMLIVTFSCSNNDDGNNQQTVNDGPFPSDGLLAYYLFNNNSNDSSTNSYHATGNNIVYEEDREGNQSSAAAFNGFNAFVVFPEEIRFKPMQSSTLSFWIKTGMQSRYDLFDQRIGSSNSNNHNHGIIVNASEYGNMQYVYPNYNENEGTNINETIPVRDAWTHFVYVKDATNGIMKIYVNSVEVYSGSFTDQDFKINGELLLGVNYNETYRFEGHIDDIFMYNRSLNTSEITKLFNYMPQ</sequence>
<name>A0ABW5TDY4_9FLAO</name>
<feature type="signal peptide" evidence="1">
    <location>
        <begin position="1"/>
        <end position="22"/>
    </location>
</feature>
<gene>
    <name evidence="2" type="ORF">ACFSR8_14880</name>
</gene>
<dbReference type="EMBL" id="JBHULY010000039">
    <property type="protein sequence ID" value="MFD2727507.1"/>
    <property type="molecule type" value="Genomic_DNA"/>
</dbReference>
<dbReference type="PROSITE" id="PS51257">
    <property type="entry name" value="PROKAR_LIPOPROTEIN"/>
    <property type="match status" value="1"/>
</dbReference>
<comment type="caution">
    <text evidence="2">The sequence shown here is derived from an EMBL/GenBank/DDBJ whole genome shotgun (WGS) entry which is preliminary data.</text>
</comment>
<organism evidence="2 3">
    <name type="scientific">Hyunsoonleella rubra</name>
    <dbReference type="NCBI Taxonomy" id="1737062"/>
    <lineage>
        <taxon>Bacteria</taxon>
        <taxon>Pseudomonadati</taxon>
        <taxon>Bacteroidota</taxon>
        <taxon>Flavobacteriia</taxon>
        <taxon>Flavobacteriales</taxon>
        <taxon>Flavobacteriaceae</taxon>
    </lineage>
</organism>
<keyword evidence="3" id="KW-1185">Reference proteome</keyword>
<protein>
    <submittedName>
        <fullName evidence="2">LamG domain-containing protein</fullName>
    </submittedName>
</protein>
<feature type="chain" id="PRO_5046598083" evidence="1">
    <location>
        <begin position="23"/>
        <end position="250"/>
    </location>
</feature>
<dbReference type="Gene3D" id="2.60.120.200">
    <property type="match status" value="1"/>
</dbReference>
<dbReference type="Proteomes" id="UP001597476">
    <property type="component" value="Unassembled WGS sequence"/>
</dbReference>
<evidence type="ECO:0000313" key="3">
    <source>
        <dbReference type="Proteomes" id="UP001597476"/>
    </source>
</evidence>
<proteinExistence type="predicted"/>
<dbReference type="InterPro" id="IPR013320">
    <property type="entry name" value="ConA-like_dom_sf"/>
</dbReference>
<dbReference type="RefSeq" id="WP_380293434.1">
    <property type="nucleotide sequence ID" value="NZ_JBHULY010000039.1"/>
</dbReference>
<reference evidence="3" key="1">
    <citation type="journal article" date="2019" name="Int. J. Syst. Evol. Microbiol.">
        <title>The Global Catalogue of Microorganisms (GCM) 10K type strain sequencing project: providing services to taxonomists for standard genome sequencing and annotation.</title>
        <authorList>
            <consortium name="The Broad Institute Genomics Platform"/>
            <consortium name="The Broad Institute Genome Sequencing Center for Infectious Disease"/>
            <person name="Wu L."/>
            <person name="Ma J."/>
        </authorList>
    </citation>
    <scope>NUCLEOTIDE SEQUENCE [LARGE SCALE GENOMIC DNA]</scope>
    <source>
        <strain evidence="3">KCTC 42398</strain>
    </source>
</reference>
<evidence type="ECO:0000313" key="2">
    <source>
        <dbReference type="EMBL" id="MFD2727507.1"/>
    </source>
</evidence>
<dbReference type="Pfam" id="PF13385">
    <property type="entry name" value="Laminin_G_3"/>
    <property type="match status" value="1"/>
</dbReference>
<dbReference type="SUPFAM" id="SSF49899">
    <property type="entry name" value="Concanavalin A-like lectins/glucanases"/>
    <property type="match status" value="1"/>
</dbReference>